<dbReference type="STRING" id="1227497.C491_09729"/>
<dbReference type="OrthoDB" id="66844at2157"/>
<organism evidence="1 2">
    <name type="scientific">Natronococcus amylolyticus DSM 10524</name>
    <dbReference type="NCBI Taxonomy" id="1227497"/>
    <lineage>
        <taxon>Archaea</taxon>
        <taxon>Methanobacteriati</taxon>
        <taxon>Methanobacteriota</taxon>
        <taxon>Stenosarchaea group</taxon>
        <taxon>Halobacteria</taxon>
        <taxon>Halobacteriales</taxon>
        <taxon>Natrialbaceae</taxon>
        <taxon>Natronococcus</taxon>
    </lineage>
</organism>
<dbReference type="EMBL" id="AOIB01000021">
    <property type="protein sequence ID" value="ELY58065.1"/>
    <property type="molecule type" value="Genomic_DNA"/>
</dbReference>
<dbReference type="InterPro" id="IPR019587">
    <property type="entry name" value="Polyketide_cyclase/dehydratase"/>
</dbReference>
<dbReference type="RefSeq" id="WP_005555647.1">
    <property type="nucleotide sequence ID" value="NZ_AOIB01000021.1"/>
</dbReference>
<keyword evidence="2" id="KW-1185">Reference proteome</keyword>
<dbReference type="Proteomes" id="UP000011688">
    <property type="component" value="Unassembled WGS sequence"/>
</dbReference>
<accession>L9X8M9</accession>
<evidence type="ECO:0000313" key="2">
    <source>
        <dbReference type="Proteomes" id="UP000011688"/>
    </source>
</evidence>
<evidence type="ECO:0000313" key="1">
    <source>
        <dbReference type="EMBL" id="ELY58065.1"/>
    </source>
</evidence>
<reference evidence="1 2" key="1">
    <citation type="journal article" date="2014" name="PLoS Genet.">
        <title>Phylogenetically driven sequencing of extremely halophilic archaea reveals strategies for static and dynamic osmo-response.</title>
        <authorList>
            <person name="Becker E.A."/>
            <person name="Seitzer P.M."/>
            <person name="Tritt A."/>
            <person name="Larsen D."/>
            <person name="Krusor M."/>
            <person name="Yao A.I."/>
            <person name="Wu D."/>
            <person name="Madern D."/>
            <person name="Eisen J.A."/>
            <person name="Darling A.E."/>
            <person name="Facciotti M.T."/>
        </authorList>
    </citation>
    <scope>NUCLEOTIDE SEQUENCE [LARGE SCALE GENOMIC DNA]</scope>
    <source>
        <strain evidence="1 2">DSM 10524</strain>
    </source>
</reference>
<proteinExistence type="predicted"/>
<dbReference type="SUPFAM" id="SSF55961">
    <property type="entry name" value="Bet v1-like"/>
    <property type="match status" value="1"/>
</dbReference>
<dbReference type="PATRIC" id="fig|1227497.3.peg.2005"/>
<name>L9X8M9_9EURY</name>
<comment type="caution">
    <text evidence="1">The sequence shown here is derived from an EMBL/GenBank/DDBJ whole genome shotgun (WGS) entry which is preliminary data.</text>
</comment>
<dbReference type="eggNOG" id="arCOG06222">
    <property type="taxonomic scope" value="Archaea"/>
</dbReference>
<dbReference type="InterPro" id="IPR023393">
    <property type="entry name" value="START-like_dom_sf"/>
</dbReference>
<dbReference type="Gene3D" id="3.30.530.20">
    <property type="match status" value="1"/>
</dbReference>
<dbReference type="AlphaFoldDB" id="L9X8M9"/>
<dbReference type="Pfam" id="PF10604">
    <property type="entry name" value="Polyketide_cyc2"/>
    <property type="match status" value="1"/>
</dbReference>
<protein>
    <submittedName>
        <fullName evidence="1">Polyketide cyclase/dehydrase</fullName>
    </submittedName>
</protein>
<sequence>MTRLQFASTPDGRRLEASHVLAVPPAAAWELLVDTRRWPEWSPLISGVDATDARVRAGTTGRMRIPGVWLPFEVTDCTDRRWTWRVARISATGHRVDELAADRCRVVFELPPSGAGYAPVCLRALERIESLLEDEVETP</sequence>
<gene>
    <name evidence="1" type="ORF">C491_09729</name>
</gene>